<keyword evidence="1" id="KW-0863">Zinc-finger</keyword>
<dbReference type="Proteomes" id="UP000789901">
    <property type="component" value="Unassembled WGS sequence"/>
</dbReference>
<evidence type="ECO:0000313" key="4">
    <source>
        <dbReference type="EMBL" id="CAG8843558.1"/>
    </source>
</evidence>
<feature type="non-terminal residue" evidence="4">
    <location>
        <position position="167"/>
    </location>
</feature>
<evidence type="ECO:0000313" key="5">
    <source>
        <dbReference type="Proteomes" id="UP000789901"/>
    </source>
</evidence>
<keyword evidence="5" id="KW-1185">Reference proteome</keyword>
<comment type="caution">
    <text evidence="4">The sequence shown here is derived from an EMBL/GenBank/DDBJ whole genome shotgun (WGS) entry which is preliminary data.</text>
</comment>
<organism evidence="4 5">
    <name type="scientific">Gigaspora margarita</name>
    <dbReference type="NCBI Taxonomy" id="4874"/>
    <lineage>
        <taxon>Eukaryota</taxon>
        <taxon>Fungi</taxon>
        <taxon>Fungi incertae sedis</taxon>
        <taxon>Mucoromycota</taxon>
        <taxon>Glomeromycotina</taxon>
        <taxon>Glomeromycetes</taxon>
        <taxon>Diversisporales</taxon>
        <taxon>Gigasporaceae</taxon>
        <taxon>Gigaspora</taxon>
    </lineage>
</organism>
<feature type="domain" description="CCHC-type" evidence="3">
    <location>
        <begin position="151"/>
        <end position="165"/>
    </location>
</feature>
<keyword evidence="1" id="KW-0862">Zinc</keyword>
<dbReference type="PROSITE" id="PS50158">
    <property type="entry name" value="ZF_CCHC"/>
    <property type="match status" value="1"/>
</dbReference>
<accession>A0ABN7WZ11</accession>
<dbReference type="EMBL" id="CAJVQB010072773">
    <property type="protein sequence ID" value="CAG8843558.1"/>
    <property type="molecule type" value="Genomic_DNA"/>
</dbReference>
<name>A0ABN7WZ11_GIGMA</name>
<proteinExistence type="predicted"/>
<evidence type="ECO:0000256" key="1">
    <source>
        <dbReference type="PROSITE-ProRule" id="PRU00047"/>
    </source>
</evidence>
<sequence>MVNGLIACKQSGIEDTNNENRNLYISDPLVQKQCGHRSNKHIKSALEKGSHYSSSRNSAINPQDPNLYITNKENQGSSEDSTYEDTNKHTRSMQISQQRYTLRNSVQIPNSNNICDPEKSVAGNTLNEENNNNSDGSFIVNEHVAKRRYVCKSCGKSGHNVRKCKYK</sequence>
<keyword evidence="1" id="KW-0479">Metal-binding</keyword>
<evidence type="ECO:0000259" key="3">
    <source>
        <dbReference type="PROSITE" id="PS50158"/>
    </source>
</evidence>
<dbReference type="InterPro" id="IPR001878">
    <property type="entry name" value="Znf_CCHC"/>
</dbReference>
<reference evidence="4 5" key="1">
    <citation type="submission" date="2021-06" db="EMBL/GenBank/DDBJ databases">
        <authorList>
            <person name="Kallberg Y."/>
            <person name="Tangrot J."/>
            <person name="Rosling A."/>
        </authorList>
    </citation>
    <scope>NUCLEOTIDE SEQUENCE [LARGE SCALE GENOMIC DNA]</scope>
    <source>
        <strain evidence="4 5">120-4 pot B 10/14</strain>
    </source>
</reference>
<feature type="compositionally biased region" description="Polar residues" evidence="2">
    <location>
        <begin position="51"/>
        <end position="80"/>
    </location>
</feature>
<evidence type="ECO:0000256" key="2">
    <source>
        <dbReference type="SAM" id="MobiDB-lite"/>
    </source>
</evidence>
<protein>
    <submittedName>
        <fullName evidence="4">2736_t:CDS:1</fullName>
    </submittedName>
</protein>
<gene>
    <name evidence="4" type="ORF">GMARGA_LOCUS36606</name>
</gene>
<feature type="region of interest" description="Disordered" evidence="2">
    <location>
        <begin position="47"/>
        <end position="95"/>
    </location>
</feature>